<dbReference type="STRING" id="245187.SAMN04488003_10855"/>
<feature type="transmembrane region" description="Helical" evidence="7">
    <location>
        <begin position="133"/>
        <end position="154"/>
    </location>
</feature>
<protein>
    <recommendedName>
        <fullName evidence="7">Phosphatidylglycerol--prolipoprotein diacylglyceryl transferase</fullName>
        <ecNumber evidence="7">2.5.1.145</ecNumber>
    </recommendedName>
</protein>
<dbReference type="InterPro" id="IPR001640">
    <property type="entry name" value="Lgt"/>
</dbReference>
<evidence type="ECO:0000256" key="7">
    <source>
        <dbReference type="HAMAP-Rule" id="MF_01147"/>
    </source>
</evidence>
<keyword evidence="8" id="KW-0449">Lipoprotein</keyword>
<keyword evidence="4 7" id="KW-0812">Transmembrane</keyword>
<dbReference type="OrthoDB" id="871140at2"/>
<feature type="transmembrane region" description="Helical" evidence="7">
    <location>
        <begin position="267"/>
        <end position="289"/>
    </location>
</feature>
<comment type="pathway">
    <text evidence="7">Protein modification; lipoprotein biosynthesis (diacylglyceryl transfer).</text>
</comment>
<dbReference type="UniPathway" id="UPA00664"/>
<dbReference type="AlphaFoldDB" id="A0A1H8D920"/>
<comment type="similarity">
    <text evidence="1 7">Belongs to the Lgt family.</text>
</comment>
<evidence type="ECO:0000256" key="1">
    <source>
        <dbReference type="ARBA" id="ARBA00007150"/>
    </source>
</evidence>
<gene>
    <name evidence="7" type="primary">lgt</name>
    <name evidence="8" type="ORF">SAMN04488003_10855</name>
</gene>
<evidence type="ECO:0000256" key="6">
    <source>
        <dbReference type="ARBA" id="ARBA00023136"/>
    </source>
</evidence>
<keyword evidence="6 7" id="KW-0472">Membrane</keyword>
<keyword evidence="9" id="KW-1185">Reference proteome</keyword>
<keyword evidence="3 7" id="KW-0808">Transferase</keyword>
<dbReference type="PANTHER" id="PTHR30589:SF0">
    <property type="entry name" value="PHOSPHATIDYLGLYCEROL--PROLIPOPROTEIN DIACYLGLYCERYL TRANSFERASE"/>
    <property type="match status" value="1"/>
</dbReference>
<comment type="catalytic activity">
    <reaction evidence="7">
        <text>L-cysteinyl-[prolipoprotein] + a 1,2-diacyl-sn-glycero-3-phospho-(1'-sn-glycerol) = an S-1,2-diacyl-sn-glyceryl-L-cysteinyl-[prolipoprotein] + sn-glycerol 1-phosphate + H(+)</text>
        <dbReference type="Rhea" id="RHEA:56712"/>
        <dbReference type="Rhea" id="RHEA-COMP:14679"/>
        <dbReference type="Rhea" id="RHEA-COMP:14680"/>
        <dbReference type="ChEBI" id="CHEBI:15378"/>
        <dbReference type="ChEBI" id="CHEBI:29950"/>
        <dbReference type="ChEBI" id="CHEBI:57685"/>
        <dbReference type="ChEBI" id="CHEBI:64716"/>
        <dbReference type="ChEBI" id="CHEBI:140658"/>
        <dbReference type="EC" id="2.5.1.145"/>
    </reaction>
</comment>
<dbReference type="GO" id="GO:0005886">
    <property type="term" value="C:plasma membrane"/>
    <property type="evidence" value="ECO:0007669"/>
    <property type="project" value="UniProtKB-SubCell"/>
</dbReference>
<dbReference type="HAMAP" id="MF_01147">
    <property type="entry name" value="Lgt"/>
    <property type="match status" value="1"/>
</dbReference>
<comment type="function">
    <text evidence="7">Catalyzes the transfer of the diacylglyceryl group from phosphatidylglycerol to the sulfhydryl group of the N-terminal cysteine of a prolipoprotein, the first step in the formation of mature lipoproteins.</text>
</comment>
<accession>A0A1H8D920</accession>
<name>A0A1H8D920_9RHOB</name>
<feature type="transmembrane region" description="Helical" evidence="7">
    <location>
        <begin position="103"/>
        <end position="126"/>
    </location>
</feature>
<feature type="transmembrane region" description="Helical" evidence="7">
    <location>
        <begin position="222"/>
        <end position="241"/>
    </location>
</feature>
<evidence type="ECO:0000256" key="5">
    <source>
        <dbReference type="ARBA" id="ARBA00022989"/>
    </source>
</evidence>
<feature type="transmembrane region" description="Helical" evidence="7">
    <location>
        <begin position="196"/>
        <end position="215"/>
    </location>
</feature>
<dbReference type="PANTHER" id="PTHR30589">
    <property type="entry name" value="PROLIPOPROTEIN DIACYLGLYCERYL TRANSFERASE"/>
    <property type="match status" value="1"/>
</dbReference>
<sequence>MLAAITFPDISPEIFSVTLFGATFALRWYALSYIVGIAIGYRMIAGALRRPTLWRGDVAPLAPARLEDYLTYIVIGVIVGGRLGYCLFYQPAYYIANPLEIPAIWTGGMSFHGGFIGVVLAVYLFARRNAVPLGSLADVTALAATPAILLVRIANFVNGELWGRPTDLPWGVVFPGEAAQDCINVVGLCARHPSQLYEALLEGLVLGAVLLWLAYRRGALKSPWLLTGVFCAGYAMARFMVEFVRQPDAQFQNKDNPLGWALDFDTWGLTMGQCLSLPMALVGVGLVVWSRRR</sequence>
<organism evidence="8 9">
    <name type="scientific">Loktanella fryxellensis</name>
    <dbReference type="NCBI Taxonomy" id="245187"/>
    <lineage>
        <taxon>Bacteria</taxon>
        <taxon>Pseudomonadati</taxon>
        <taxon>Pseudomonadota</taxon>
        <taxon>Alphaproteobacteria</taxon>
        <taxon>Rhodobacterales</taxon>
        <taxon>Roseobacteraceae</taxon>
        <taxon>Loktanella</taxon>
    </lineage>
</organism>
<dbReference type="EC" id="2.5.1.145" evidence="7"/>
<evidence type="ECO:0000313" key="9">
    <source>
        <dbReference type="Proteomes" id="UP000199585"/>
    </source>
</evidence>
<dbReference type="RefSeq" id="WP_089901380.1">
    <property type="nucleotide sequence ID" value="NZ_FOCI01000008.1"/>
</dbReference>
<keyword evidence="5 7" id="KW-1133">Transmembrane helix</keyword>
<feature type="binding site" evidence="7">
    <location>
        <position position="152"/>
    </location>
    <ligand>
        <name>a 1,2-diacyl-sn-glycero-3-phospho-(1'-sn-glycerol)</name>
        <dbReference type="ChEBI" id="CHEBI:64716"/>
    </ligand>
</feature>
<reference evidence="8 9" key="1">
    <citation type="submission" date="2016-10" db="EMBL/GenBank/DDBJ databases">
        <authorList>
            <person name="de Groot N.N."/>
        </authorList>
    </citation>
    <scope>NUCLEOTIDE SEQUENCE [LARGE SCALE GENOMIC DNA]</scope>
    <source>
        <strain evidence="8 9">DSM 16213</strain>
    </source>
</reference>
<evidence type="ECO:0000256" key="4">
    <source>
        <dbReference type="ARBA" id="ARBA00022692"/>
    </source>
</evidence>
<proteinExistence type="inferred from homology"/>
<dbReference type="EMBL" id="FOCI01000008">
    <property type="protein sequence ID" value="SEN03656.1"/>
    <property type="molecule type" value="Genomic_DNA"/>
</dbReference>
<dbReference type="Pfam" id="PF01790">
    <property type="entry name" value="LGT"/>
    <property type="match status" value="1"/>
</dbReference>
<evidence type="ECO:0000256" key="3">
    <source>
        <dbReference type="ARBA" id="ARBA00022679"/>
    </source>
</evidence>
<feature type="transmembrane region" description="Helical" evidence="7">
    <location>
        <begin position="69"/>
        <end position="91"/>
    </location>
</feature>
<dbReference type="GO" id="GO:0042158">
    <property type="term" value="P:lipoprotein biosynthetic process"/>
    <property type="evidence" value="ECO:0007669"/>
    <property type="project" value="UniProtKB-UniRule"/>
</dbReference>
<dbReference type="Proteomes" id="UP000199585">
    <property type="component" value="Unassembled WGS sequence"/>
</dbReference>
<comment type="subcellular location">
    <subcellularLocation>
        <location evidence="7">Cell membrane</location>
        <topology evidence="7">Multi-pass membrane protein</topology>
    </subcellularLocation>
</comment>
<dbReference type="NCBIfam" id="TIGR00544">
    <property type="entry name" value="lgt"/>
    <property type="match status" value="1"/>
</dbReference>
<evidence type="ECO:0000313" key="8">
    <source>
        <dbReference type="EMBL" id="SEN03656.1"/>
    </source>
</evidence>
<keyword evidence="2 7" id="KW-1003">Cell membrane</keyword>
<evidence type="ECO:0000256" key="2">
    <source>
        <dbReference type="ARBA" id="ARBA00022475"/>
    </source>
</evidence>
<dbReference type="GO" id="GO:0008961">
    <property type="term" value="F:phosphatidylglycerol-prolipoprotein diacylglyceryl transferase activity"/>
    <property type="evidence" value="ECO:0007669"/>
    <property type="project" value="UniProtKB-UniRule"/>
</dbReference>